<dbReference type="RefSeq" id="WP_284031563.1">
    <property type="nucleotide sequence ID" value="NZ_CP126154.1"/>
</dbReference>
<keyword evidence="1" id="KW-1133">Transmembrane helix</keyword>
<keyword evidence="3" id="KW-1185">Reference proteome</keyword>
<comment type="caution">
    <text evidence="2">The sequence shown here is derived from an EMBL/GenBank/DDBJ whole genome shotgun (WGS) entry which is preliminary data.</text>
</comment>
<feature type="transmembrane region" description="Helical" evidence="1">
    <location>
        <begin position="24"/>
        <end position="49"/>
    </location>
</feature>
<organism evidence="2 3">
    <name type="scientific">Halobaculum lipolyticum</name>
    <dbReference type="NCBI Taxonomy" id="3032001"/>
    <lineage>
        <taxon>Archaea</taxon>
        <taxon>Methanobacteriati</taxon>
        <taxon>Methanobacteriota</taxon>
        <taxon>Stenosarchaea group</taxon>
        <taxon>Halobacteria</taxon>
        <taxon>Halobacteriales</taxon>
        <taxon>Haloferacaceae</taxon>
        <taxon>Halobaculum</taxon>
    </lineage>
</organism>
<evidence type="ECO:0000313" key="3">
    <source>
        <dbReference type="Proteomes" id="UP001596461"/>
    </source>
</evidence>
<dbReference type="GeneID" id="81126472"/>
<keyword evidence="1" id="KW-0472">Membrane</keyword>
<evidence type="ECO:0000313" key="2">
    <source>
        <dbReference type="EMBL" id="MFC7068313.1"/>
    </source>
</evidence>
<evidence type="ECO:0000256" key="1">
    <source>
        <dbReference type="SAM" id="Phobius"/>
    </source>
</evidence>
<name>A0ABD5W9E8_9EURY</name>
<evidence type="ECO:0008006" key="4">
    <source>
        <dbReference type="Google" id="ProtNLM"/>
    </source>
</evidence>
<proteinExistence type="predicted"/>
<dbReference type="Proteomes" id="UP001596461">
    <property type="component" value="Unassembled WGS sequence"/>
</dbReference>
<sequence length="259" mass="27506">MRGSTDADAGERGSGSRDRAVSDVLGFVLIFSLVLTSTVVVVVAGIGGLEDAREAERVSNAERAVDVLADNIDDLAVRRAPARGTEFSLSSGTLTFGAETRMSVLVWRDGSQRLVAEATMEPVVYDFGDERVVYEGTAVFRESSGGAAVVRRPRLSADDEAAVVTLVGTEGFGASRGGQGRVLVRTLVDDRDARTVRGVTNATVRVRTTESRAPAWLRALEATTPGDDACSLDVDTVECVVETETVTVTETTVDVRYEA</sequence>
<dbReference type="Pfam" id="PF23960">
    <property type="entry name" value="DUF7289"/>
    <property type="match status" value="1"/>
</dbReference>
<keyword evidence="1" id="KW-0812">Transmembrane</keyword>
<dbReference type="EMBL" id="JBHTAH010000001">
    <property type="protein sequence ID" value="MFC7068313.1"/>
    <property type="molecule type" value="Genomic_DNA"/>
</dbReference>
<protein>
    <recommendedName>
        <fullName evidence="4">Flagellin</fullName>
    </recommendedName>
</protein>
<dbReference type="InterPro" id="IPR055713">
    <property type="entry name" value="DUF7289"/>
</dbReference>
<accession>A0ABD5W9E8</accession>
<reference evidence="2 3" key="1">
    <citation type="journal article" date="2019" name="Int. J. Syst. Evol. Microbiol.">
        <title>The Global Catalogue of Microorganisms (GCM) 10K type strain sequencing project: providing services to taxonomists for standard genome sequencing and annotation.</title>
        <authorList>
            <consortium name="The Broad Institute Genomics Platform"/>
            <consortium name="The Broad Institute Genome Sequencing Center for Infectious Disease"/>
            <person name="Wu L."/>
            <person name="Ma J."/>
        </authorList>
    </citation>
    <scope>NUCLEOTIDE SEQUENCE [LARGE SCALE GENOMIC DNA]</scope>
    <source>
        <strain evidence="2 3">DT31</strain>
    </source>
</reference>
<dbReference type="AlphaFoldDB" id="A0ABD5W9E8"/>
<gene>
    <name evidence="2" type="ORF">ACFQL9_01555</name>
</gene>